<keyword evidence="2" id="KW-0472">Membrane</keyword>
<keyword evidence="2" id="KW-0812">Transmembrane</keyword>
<feature type="coiled-coil region" evidence="1">
    <location>
        <begin position="56"/>
        <end position="83"/>
    </location>
</feature>
<evidence type="ECO:0000256" key="2">
    <source>
        <dbReference type="SAM" id="Phobius"/>
    </source>
</evidence>
<dbReference type="GO" id="GO:0008356">
    <property type="term" value="P:asymmetric cell division"/>
    <property type="evidence" value="ECO:0007669"/>
    <property type="project" value="InterPro"/>
</dbReference>
<keyword evidence="1" id="KW-0175">Coiled coil</keyword>
<keyword evidence="2" id="KW-1133">Transmembrane helix</keyword>
<comment type="caution">
    <text evidence="3">The sequence shown here is derived from an EMBL/GenBank/DDBJ whole genome shotgun (WGS) entry which is preliminary data.</text>
</comment>
<dbReference type="PANTHER" id="PTHR33476:SF21">
    <property type="entry name" value="PROTEIN POLAR-LIKE 1"/>
    <property type="match status" value="1"/>
</dbReference>
<evidence type="ECO:0000313" key="3">
    <source>
        <dbReference type="EMBL" id="KAF2588034.1"/>
    </source>
</evidence>
<name>A0A8S9K0V2_BRACR</name>
<dbReference type="EMBL" id="QGKY02000190">
    <property type="protein sequence ID" value="KAF2588034.1"/>
    <property type="molecule type" value="Genomic_DNA"/>
</dbReference>
<dbReference type="InterPro" id="IPR040348">
    <property type="entry name" value="POLAR-like"/>
</dbReference>
<evidence type="ECO:0000256" key="1">
    <source>
        <dbReference type="SAM" id="Coils"/>
    </source>
</evidence>
<gene>
    <name evidence="3" type="ORF">F2Q70_00039754</name>
</gene>
<dbReference type="PANTHER" id="PTHR33476">
    <property type="entry name" value="EMB|CAB62613.1"/>
    <property type="match status" value="1"/>
</dbReference>
<accession>A0A8S9K0V2</accession>
<reference evidence="3" key="1">
    <citation type="submission" date="2019-12" db="EMBL/GenBank/DDBJ databases">
        <title>Genome sequencing and annotation of Brassica cretica.</title>
        <authorList>
            <person name="Studholme D.J."/>
            <person name="Sarris P.F."/>
        </authorList>
    </citation>
    <scope>NUCLEOTIDE SEQUENCE</scope>
    <source>
        <strain evidence="3">PFS-102/07</strain>
        <tissue evidence="3">Leaf</tissue>
    </source>
</reference>
<organism evidence="3">
    <name type="scientific">Brassica cretica</name>
    <name type="common">Mustard</name>
    <dbReference type="NCBI Taxonomy" id="69181"/>
    <lineage>
        <taxon>Eukaryota</taxon>
        <taxon>Viridiplantae</taxon>
        <taxon>Streptophyta</taxon>
        <taxon>Embryophyta</taxon>
        <taxon>Tracheophyta</taxon>
        <taxon>Spermatophyta</taxon>
        <taxon>Magnoliopsida</taxon>
        <taxon>eudicotyledons</taxon>
        <taxon>Gunneridae</taxon>
        <taxon>Pentapetalae</taxon>
        <taxon>rosids</taxon>
        <taxon>malvids</taxon>
        <taxon>Brassicales</taxon>
        <taxon>Brassicaceae</taxon>
        <taxon>Brassiceae</taxon>
        <taxon>Brassica</taxon>
    </lineage>
</organism>
<dbReference type="AlphaFoldDB" id="A0A8S9K0V2"/>
<feature type="transmembrane region" description="Helical" evidence="2">
    <location>
        <begin position="21"/>
        <end position="42"/>
    </location>
</feature>
<protein>
    <submittedName>
        <fullName evidence="3">Uncharacterized protein</fullName>
    </submittedName>
</protein>
<sequence length="115" mass="13600">MDSGEGVRAGCMRIRRFQRRVKAHVFMTIAHVFMTIGGQQGICPNEQERRLQKLMETRQEEDIKELQTSLRDANKSLHEMEAEYSWWKDTVCVGSEHIQSQINFNYQNRCYSFPK</sequence>
<proteinExistence type="predicted"/>